<dbReference type="AlphaFoldDB" id="A0A370DYH0"/>
<dbReference type="CDD" id="cd17546">
    <property type="entry name" value="REC_hyHK_CKI1_RcsC-like"/>
    <property type="match status" value="1"/>
</dbReference>
<dbReference type="Proteomes" id="UP000255508">
    <property type="component" value="Unassembled WGS sequence"/>
</dbReference>
<dbReference type="PANTHER" id="PTHR45339:SF1">
    <property type="entry name" value="HYBRID SIGNAL TRANSDUCTION HISTIDINE KINASE J"/>
    <property type="match status" value="1"/>
</dbReference>
<dbReference type="CDD" id="cd16922">
    <property type="entry name" value="HATPase_EvgS-ArcB-TorS-like"/>
    <property type="match status" value="1"/>
</dbReference>
<gene>
    <name evidence="8" type="ORF">DIZ79_10205</name>
</gene>
<evidence type="ECO:0000256" key="3">
    <source>
        <dbReference type="ARBA" id="ARBA00022553"/>
    </source>
</evidence>
<dbReference type="SMART" id="SM00448">
    <property type="entry name" value="REC"/>
    <property type="match status" value="1"/>
</dbReference>
<evidence type="ECO:0000259" key="7">
    <source>
        <dbReference type="PROSITE" id="PS50110"/>
    </source>
</evidence>
<dbReference type="InterPro" id="IPR003594">
    <property type="entry name" value="HATPase_dom"/>
</dbReference>
<reference evidence="8 9" key="1">
    <citation type="journal article" date="2018" name="ISME J.">
        <title>Endosymbiont genomes yield clues of tubeworm success.</title>
        <authorList>
            <person name="Li Y."/>
            <person name="Liles M.R."/>
            <person name="Halanych K.M."/>
        </authorList>
    </citation>
    <scope>NUCLEOTIDE SEQUENCE [LARGE SCALE GENOMIC DNA]</scope>
    <source>
        <strain evidence="8">A1422</strain>
    </source>
</reference>
<dbReference type="PROSITE" id="PS50109">
    <property type="entry name" value="HIS_KIN"/>
    <property type="match status" value="1"/>
</dbReference>
<feature type="domain" description="Response regulatory" evidence="7">
    <location>
        <begin position="336"/>
        <end position="439"/>
    </location>
</feature>
<comment type="caution">
    <text evidence="8">The sequence shown here is derived from an EMBL/GenBank/DDBJ whole genome shotgun (WGS) entry which is preliminary data.</text>
</comment>
<dbReference type="Gene3D" id="3.30.565.10">
    <property type="entry name" value="Histidine kinase-like ATPase, C-terminal domain"/>
    <property type="match status" value="1"/>
</dbReference>
<feature type="modified residue" description="4-aspartylphosphate" evidence="5">
    <location>
        <position position="385"/>
    </location>
</feature>
<proteinExistence type="predicted"/>
<evidence type="ECO:0000259" key="6">
    <source>
        <dbReference type="PROSITE" id="PS50109"/>
    </source>
</evidence>
<dbReference type="SUPFAM" id="SSF55874">
    <property type="entry name" value="ATPase domain of HSP90 chaperone/DNA topoisomerase II/histidine kinase"/>
    <property type="match status" value="1"/>
</dbReference>
<evidence type="ECO:0000256" key="5">
    <source>
        <dbReference type="PROSITE-ProRule" id="PRU00169"/>
    </source>
</evidence>
<evidence type="ECO:0000256" key="4">
    <source>
        <dbReference type="ARBA" id="ARBA00023012"/>
    </source>
</evidence>
<dbReference type="Gene3D" id="3.40.50.2300">
    <property type="match status" value="1"/>
</dbReference>
<evidence type="ECO:0000256" key="2">
    <source>
        <dbReference type="ARBA" id="ARBA00012438"/>
    </source>
</evidence>
<name>A0A370DYH0_9GAMM</name>
<organism evidence="8 9">
    <name type="scientific">endosymbiont of Lamellibrachia luymesi</name>
    <dbReference type="NCBI Taxonomy" id="2200907"/>
    <lineage>
        <taxon>Bacteria</taxon>
        <taxon>Pseudomonadati</taxon>
        <taxon>Pseudomonadota</taxon>
        <taxon>Gammaproteobacteria</taxon>
        <taxon>sulfur-oxidizing symbionts</taxon>
    </lineage>
</organism>
<dbReference type="PRINTS" id="PR00344">
    <property type="entry name" value="BCTRLSENSOR"/>
</dbReference>
<dbReference type="GO" id="GO:0000160">
    <property type="term" value="P:phosphorelay signal transduction system"/>
    <property type="evidence" value="ECO:0007669"/>
    <property type="project" value="UniProtKB-KW"/>
</dbReference>
<dbReference type="SUPFAM" id="SSF52172">
    <property type="entry name" value="CheY-like"/>
    <property type="match status" value="2"/>
</dbReference>
<dbReference type="Pfam" id="PF02518">
    <property type="entry name" value="HATPase_c"/>
    <property type="match status" value="1"/>
</dbReference>
<dbReference type="FunFam" id="3.30.565.10:FF:000010">
    <property type="entry name" value="Sensor histidine kinase RcsC"/>
    <property type="match status" value="1"/>
</dbReference>
<dbReference type="EC" id="2.7.13.3" evidence="2"/>
<evidence type="ECO:0000256" key="1">
    <source>
        <dbReference type="ARBA" id="ARBA00000085"/>
    </source>
</evidence>
<dbReference type="InterPro" id="IPR001789">
    <property type="entry name" value="Sig_transdc_resp-reg_receiver"/>
</dbReference>
<keyword evidence="4" id="KW-0902">Two-component regulatory system</keyword>
<protein>
    <recommendedName>
        <fullName evidence="2">histidine kinase</fullName>
        <ecNumber evidence="2">2.7.13.3</ecNumber>
    </recommendedName>
</protein>
<dbReference type="EMBL" id="QFXD01000181">
    <property type="protein sequence ID" value="RDH90076.1"/>
    <property type="molecule type" value="Genomic_DNA"/>
</dbReference>
<dbReference type="InterPro" id="IPR036890">
    <property type="entry name" value="HATPase_C_sf"/>
</dbReference>
<dbReference type="GO" id="GO:0004673">
    <property type="term" value="F:protein histidine kinase activity"/>
    <property type="evidence" value="ECO:0007669"/>
    <property type="project" value="UniProtKB-EC"/>
</dbReference>
<keyword evidence="3 5" id="KW-0597">Phosphoprotein</keyword>
<accession>A0A370DYH0</accession>
<evidence type="ECO:0000313" key="8">
    <source>
        <dbReference type="EMBL" id="RDH90076.1"/>
    </source>
</evidence>
<evidence type="ECO:0000313" key="9">
    <source>
        <dbReference type="Proteomes" id="UP000255508"/>
    </source>
</evidence>
<sequence>MRALIGDILDFSKIDANKLELESSAFEVRELLRGVTSTLATEAQEKQVELICQVDARLPRELLGDELRLSQILFNLVGNAIKFTDKGEVILRVLLTPGDDKVTVPHVLLEVEDTGIGIPAEKLENIFEMFWQADVSTSRRFGGTGLGTTVARDLARLMGGDIGVRSRLGEGTCFWVKLPLLPKDGSKMGVKPPILSGRRCLLLEANDTGRVVYSEVVTALGMEVTAVSSVDSLVQIPKQAWELILLCDSVNGIDPENVLNQLDDYVTGQPPVLFAGYRGRKVDLPARATPVLLKPFLVDQLAQAAVRALRGESANGEDEAALPRRGGQRAEDSGVNVLLAEDNSIAAKVLTTLLVQKGHRVIHAIDGRQALEAATGNEFHLAFIDLRMPHLDGFDFTRLYREQEPEGLHMPILALTANAAEDVIEQCHEVGWMVLSINR</sequence>
<dbReference type="SMART" id="SM00387">
    <property type="entry name" value="HATPase_c"/>
    <property type="match status" value="1"/>
</dbReference>
<dbReference type="Pfam" id="PF00072">
    <property type="entry name" value="Response_reg"/>
    <property type="match status" value="1"/>
</dbReference>
<dbReference type="PANTHER" id="PTHR45339">
    <property type="entry name" value="HYBRID SIGNAL TRANSDUCTION HISTIDINE KINASE J"/>
    <property type="match status" value="1"/>
</dbReference>
<dbReference type="InterPro" id="IPR005467">
    <property type="entry name" value="His_kinase_dom"/>
</dbReference>
<dbReference type="InterPro" id="IPR011006">
    <property type="entry name" value="CheY-like_superfamily"/>
</dbReference>
<dbReference type="InterPro" id="IPR004358">
    <property type="entry name" value="Sig_transdc_His_kin-like_C"/>
</dbReference>
<comment type="catalytic activity">
    <reaction evidence="1">
        <text>ATP + protein L-histidine = ADP + protein N-phospho-L-histidine.</text>
        <dbReference type="EC" id="2.7.13.3"/>
    </reaction>
</comment>
<dbReference type="PROSITE" id="PS50110">
    <property type="entry name" value="RESPONSE_REGULATORY"/>
    <property type="match status" value="1"/>
</dbReference>
<feature type="domain" description="Histidine kinase" evidence="6">
    <location>
        <begin position="1"/>
        <end position="182"/>
    </location>
</feature>